<protein>
    <submittedName>
        <fullName evidence="1">Uncharacterized protein</fullName>
    </submittedName>
</protein>
<dbReference type="AlphaFoldDB" id="A0A5N6UB29"/>
<reference evidence="1 2" key="1">
    <citation type="submission" date="2019-04" db="EMBL/GenBank/DDBJ databases">
        <title>Friends and foes A comparative genomics study of 23 Aspergillus species from section Flavi.</title>
        <authorList>
            <consortium name="DOE Joint Genome Institute"/>
            <person name="Kjaerbolling I."/>
            <person name="Vesth T."/>
            <person name="Frisvad J.C."/>
            <person name="Nybo J.L."/>
            <person name="Theobald S."/>
            <person name="Kildgaard S."/>
            <person name="Isbrandt T."/>
            <person name="Kuo A."/>
            <person name="Sato A."/>
            <person name="Lyhne E.K."/>
            <person name="Kogle M.E."/>
            <person name="Wiebenga A."/>
            <person name="Kun R.S."/>
            <person name="Lubbers R.J."/>
            <person name="Makela M.R."/>
            <person name="Barry K."/>
            <person name="Chovatia M."/>
            <person name="Clum A."/>
            <person name="Daum C."/>
            <person name="Haridas S."/>
            <person name="He G."/>
            <person name="LaButti K."/>
            <person name="Lipzen A."/>
            <person name="Mondo S."/>
            <person name="Riley R."/>
            <person name="Salamov A."/>
            <person name="Simmons B.A."/>
            <person name="Magnuson J.K."/>
            <person name="Henrissat B."/>
            <person name="Mortensen U.H."/>
            <person name="Larsen T.O."/>
            <person name="Devries R.P."/>
            <person name="Grigoriev I.V."/>
            <person name="Machida M."/>
            <person name="Baker S.E."/>
            <person name="Andersen M.R."/>
        </authorList>
    </citation>
    <scope>NUCLEOTIDE SEQUENCE [LARGE SCALE GENOMIC DNA]</scope>
    <source>
        <strain evidence="1 2">CBS 117626</strain>
    </source>
</reference>
<dbReference type="EMBL" id="ML738802">
    <property type="protein sequence ID" value="KAE8155782.1"/>
    <property type="molecule type" value="Genomic_DNA"/>
</dbReference>
<evidence type="ECO:0000313" key="1">
    <source>
        <dbReference type="EMBL" id="KAE8155782.1"/>
    </source>
</evidence>
<organism evidence="1 2">
    <name type="scientific">Aspergillus tamarii</name>
    <dbReference type="NCBI Taxonomy" id="41984"/>
    <lineage>
        <taxon>Eukaryota</taxon>
        <taxon>Fungi</taxon>
        <taxon>Dikarya</taxon>
        <taxon>Ascomycota</taxon>
        <taxon>Pezizomycotina</taxon>
        <taxon>Eurotiomycetes</taxon>
        <taxon>Eurotiomycetidae</taxon>
        <taxon>Eurotiales</taxon>
        <taxon>Aspergillaceae</taxon>
        <taxon>Aspergillus</taxon>
        <taxon>Aspergillus subgen. Circumdati</taxon>
    </lineage>
</organism>
<sequence>MSCALDWLFPRHIIRPLKGPLVFKWRRTRLAILRTSKEFNVESSHHLYSRISVSIRLNLQKQEWLAFRIPDLHISWLIEEKGDAIQRGFDKFPFHRGPIHTGIHPPNPASPGPRITMTIPTTVSHPALAREVIKQFLKALYDAESPRITALLDYVLSHISISTTEDLNSFHSISGAPTAPYSDKTGYLREVILCGFSDAEDLPLSKPMCHGPAVFGSGRDIQWGLAKAWDDELAKVGALRQLIIDRTDAFSRVHWFISDLAPWHLFDLTVLEVRTPKQLEEACKGS</sequence>
<name>A0A5N6UB29_ASPTM</name>
<gene>
    <name evidence="1" type="ORF">BDV40DRAFT_294060</name>
</gene>
<accession>A0A5N6UB29</accession>
<keyword evidence="2" id="KW-1185">Reference proteome</keyword>
<evidence type="ECO:0000313" key="2">
    <source>
        <dbReference type="Proteomes" id="UP000326950"/>
    </source>
</evidence>
<dbReference type="OrthoDB" id="2831558at2759"/>
<dbReference type="Proteomes" id="UP000326950">
    <property type="component" value="Unassembled WGS sequence"/>
</dbReference>
<proteinExistence type="predicted"/>